<keyword evidence="16" id="KW-0560">Oxidoreductase</keyword>
<accession>A0A330LLC8</accession>
<dbReference type="SUPFAM" id="SSF142019">
    <property type="entry name" value="Nqo1 FMN-binding domain-like"/>
    <property type="match status" value="1"/>
</dbReference>
<evidence type="ECO:0000256" key="2">
    <source>
        <dbReference type="ARBA" id="ARBA00001966"/>
    </source>
</evidence>
<keyword evidence="8 14" id="KW-0479">Metal-binding</keyword>
<dbReference type="NCBIfam" id="TIGR01959">
    <property type="entry name" value="nuoF_fam"/>
    <property type="match status" value="1"/>
</dbReference>
<keyword evidence="10 14" id="KW-0408">Iron</keyword>
<comment type="cofactor">
    <cofactor evidence="1 14">
        <name>FMN</name>
        <dbReference type="ChEBI" id="CHEBI:58210"/>
    </cofactor>
</comment>
<dbReference type="GO" id="GO:0046872">
    <property type="term" value="F:metal ion binding"/>
    <property type="evidence" value="ECO:0007669"/>
    <property type="project" value="UniProtKB-KW"/>
</dbReference>
<keyword evidence="6 14" id="KW-0285">Flavoprotein</keyword>
<dbReference type="InterPro" id="IPR019575">
    <property type="entry name" value="Nuop51_4Fe4S-bd"/>
</dbReference>
<evidence type="ECO:0000256" key="3">
    <source>
        <dbReference type="ARBA" id="ARBA00007523"/>
    </source>
</evidence>
<evidence type="ECO:0000256" key="9">
    <source>
        <dbReference type="ARBA" id="ARBA00022967"/>
    </source>
</evidence>
<comment type="similarity">
    <text evidence="3 14">Belongs to the complex I 51 kDa subunit family.</text>
</comment>
<evidence type="ECO:0000259" key="15">
    <source>
        <dbReference type="SMART" id="SM00928"/>
    </source>
</evidence>
<proteinExistence type="inferred from homology"/>
<dbReference type="Gene3D" id="3.40.50.11540">
    <property type="entry name" value="NADH-ubiquinone oxidoreductase 51kDa subunit"/>
    <property type="match status" value="1"/>
</dbReference>
<evidence type="ECO:0000313" key="16">
    <source>
        <dbReference type="EMBL" id="SQD77814.1"/>
    </source>
</evidence>
<dbReference type="EC" id="7.1.1.-" evidence="14"/>
<dbReference type="OrthoDB" id="9805533at2"/>
<keyword evidence="11 14" id="KW-0411">Iron-sulfur</keyword>
<keyword evidence="9" id="KW-1278">Translocase</keyword>
<comment type="catalytic activity">
    <reaction evidence="13 14">
        <text>a quinone + NADH + 5 H(+)(in) = a quinol + NAD(+) + 4 H(+)(out)</text>
        <dbReference type="Rhea" id="RHEA:57888"/>
        <dbReference type="ChEBI" id="CHEBI:15378"/>
        <dbReference type="ChEBI" id="CHEBI:24646"/>
        <dbReference type="ChEBI" id="CHEBI:57540"/>
        <dbReference type="ChEBI" id="CHEBI:57945"/>
        <dbReference type="ChEBI" id="CHEBI:132124"/>
    </reaction>
</comment>
<dbReference type="InterPro" id="IPR011537">
    <property type="entry name" value="NADH-UbQ_OxRdtase_suF"/>
</dbReference>
<dbReference type="SMART" id="SM00928">
    <property type="entry name" value="NADH_4Fe-4S"/>
    <property type="match status" value="1"/>
</dbReference>
<reference evidence="17" key="1">
    <citation type="submission" date="2018-05" db="EMBL/GenBank/DDBJ databases">
        <authorList>
            <person name="Cea G.-C."/>
            <person name="William W."/>
        </authorList>
    </citation>
    <scope>NUCLEOTIDE SEQUENCE [LARGE SCALE GENOMIC DNA]</scope>
    <source>
        <strain evidence="17">DB21MT 5</strain>
    </source>
</reference>
<dbReference type="FunFam" id="1.20.1440.230:FF:000001">
    <property type="entry name" value="Mitochondrial NADH dehydrogenase flavoprotein 1"/>
    <property type="match status" value="1"/>
</dbReference>
<comment type="function">
    <text evidence="14">NDH-1 shuttles electrons from NADH, via FMN and iron-sulfur (Fe-S) centers, to quinones in the respiratory chain.</text>
</comment>
<dbReference type="InterPro" id="IPR037225">
    <property type="entry name" value="Nuo51_FMN-bd_sf"/>
</dbReference>
<dbReference type="EMBL" id="LS483250">
    <property type="protein sequence ID" value="SQD77814.1"/>
    <property type="molecule type" value="Genomic_DNA"/>
</dbReference>
<evidence type="ECO:0000256" key="11">
    <source>
        <dbReference type="ARBA" id="ARBA00023014"/>
    </source>
</evidence>
<feature type="domain" description="NADH-ubiquinone oxidoreductase 51kDa subunit iron-sulphur binding" evidence="15">
    <location>
        <begin position="326"/>
        <end position="371"/>
    </location>
</feature>
<dbReference type="PROSITE" id="PS00644">
    <property type="entry name" value="COMPLEX1_51K_1"/>
    <property type="match status" value="1"/>
</dbReference>
<dbReference type="InterPro" id="IPR054765">
    <property type="entry name" value="SLBB_dom"/>
</dbReference>
<dbReference type="NCBIfam" id="NF010120">
    <property type="entry name" value="PRK13596.1"/>
    <property type="match status" value="1"/>
</dbReference>
<evidence type="ECO:0000256" key="12">
    <source>
        <dbReference type="ARBA" id="ARBA00023027"/>
    </source>
</evidence>
<dbReference type="Gene3D" id="3.10.20.600">
    <property type="match status" value="1"/>
</dbReference>
<dbReference type="Pfam" id="PF10589">
    <property type="entry name" value="NADH_4Fe-4S"/>
    <property type="match status" value="1"/>
</dbReference>
<dbReference type="RefSeq" id="WP_112713606.1">
    <property type="nucleotide sequence ID" value="NZ_LS483250.1"/>
</dbReference>
<keyword evidence="14" id="KW-0874">Quinone</keyword>
<dbReference type="SUPFAM" id="SSF140490">
    <property type="entry name" value="Nqo1C-terminal domain-like"/>
    <property type="match status" value="1"/>
</dbReference>
<dbReference type="PROSITE" id="PS00645">
    <property type="entry name" value="COMPLEX1_51K_2"/>
    <property type="match status" value="1"/>
</dbReference>
<dbReference type="GO" id="GO:0051287">
    <property type="term" value="F:NAD binding"/>
    <property type="evidence" value="ECO:0007669"/>
    <property type="project" value="UniProtKB-UniRule"/>
</dbReference>
<dbReference type="Gene3D" id="1.20.1440.230">
    <property type="entry name" value="NADH-ubiquinone oxidoreductase 51kDa subunit, iron-sulphur binding domain"/>
    <property type="match status" value="1"/>
</dbReference>
<keyword evidence="16" id="KW-0830">Ubiquinone</keyword>
<dbReference type="InterPro" id="IPR037207">
    <property type="entry name" value="Nuop51_4Fe4S-bd_sf"/>
</dbReference>
<name>A0A330LLC8_9GAMM</name>
<dbReference type="Pfam" id="PF22461">
    <property type="entry name" value="SLBB_2"/>
    <property type="match status" value="1"/>
</dbReference>
<evidence type="ECO:0000256" key="5">
    <source>
        <dbReference type="ARBA" id="ARBA00022485"/>
    </source>
</evidence>
<evidence type="ECO:0000256" key="6">
    <source>
        <dbReference type="ARBA" id="ARBA00022630"/>
    </source>
</evidence>
<evidence type="ECO:0000256" key="14">
    <source>
        <dbReference type="RuleBase" id="RU364066"/>
    </source>
</evidence>
<dbReference type="InterPro" id="IPR001949">
    <property type="entry name" value="NADH-UbQ_OxRdtase_51kDa_CS"/>
</dbReference>
<dbReference type="GO" id="GO:0008137">
    <property type="term" value="F:NADH dehydrogenase (ubiquinone) activity"/>
    <property type="evidence" value="ECO:0007669"/>
    <property type="project" value="InterPro"/>
</dbReference>
<evidence type="ECO:0000256" key="10">
    <source>
        <dbReference type="ARBA" id="ARBA00023004"/>
    </source>
</evidence>
<keyword evidence="12 14" id="KW-0520">NAD</keyword>
<dbReference type="GO" id="GO:0016491">
    <property type="term" value="F:oxidoreductase activity"/>
    <property type="evidence" value="ECO:0007669"/>
    <property type="project" value="UniProtKB-KW"/>
</dbReference>
<sequence>MSELVLLKYITHPDSTNIEFYEKTGGYQGLKKILTTYSPDKVIDTVKASNLRGRGGAGFPTGLKWSFVPKDDGKIHYLCCNADEGEPGTFKDRLLMERDPHRVIEGMIIAAYAIRAKVAYIYIRGEYGLSIDMITQAIKAAYAKGYLGQHIFNTDFCLNIYVHKGAGAYICGEETALLESIEGRRGQPKLKPPFPAVSGLYDCPTVINNVETFVCVTHIFAKGVDWFTSIGPDDAPGPRLFGLSGQLQNPGIVELPMGLSLNELVYDYGGGPLTGKFKAVIPGGLSAPMIPLAGLDVKMNFADLATADSMMGSAAVIALDDTASIPAVGRRIAEFFSHESCGKCAPCREGLPWASKILNRIESGQGRPGDLEQLQVICGGVFNNSFCALGVGAAWAIRATLKHFPHEYDALITQQTIPIHDRTNS</sequence>
<evidence type="ECO:0000256" key="1">
    <source>
        <dbReference type="ARBA" id="ARBA00001917"/>
    </source>
</evidence>
<evidence type="ECO:0000256" key="4">
    <source>
        <dbReference type="ARBA" id="ARBA00019901"/>
    </source>
</evidence>
<dbReference type="Proteomes" id="UP000250163">
    <property type="component" value="Chromosome MORIYA"/>
</dbReference>
<dbReference type="GO" id="GO:0048038">
    <property type="term" value="F:quinone binding"/>
    <property type="evidence" value="ECO:0007669"/>
    <property type="project" value="UniProtKB-KW"/>
</dbReference>
<dbReference type="SUPFAM" id="SSF142984">
    <property type="entry name" value="Nqo1 middle domain-like"/>
    <property type="match status" value="1"/>
</dbReference>
<dbReference type="Pfam" id="PF01512">
    <property type="entry name" value="Complex1_51K"/>
    <property type="match status" value="1"/>
</dbReference>
<protein>
    <recommendedName>
        <fullName evidence="4 14">NADH-quinone oxidoreductase subunit F</fullName>
        <ecNumber evidence="14">7.1.1.-</ecNumber>
    </recommendedName>
</protein>
<dbReference type="PANTHER" id="PTHR43578">
    <property type="entry name" value="NADH-QUINONE OXIDOREDUCTASE SUBUNIT F"/>
    <property type="match status" value="1"/>
</dbReference>
<keyword evidence="7 14" id="KW-0288">FMN</keyword>
<keyword evidence="17" id="KW-1185">Reference proteome</keyword>
<dbReference type="Gene3D" id="6.10.250.1450">
    <property type="match status" value="1"/>
</dbReference>
<evidence type="ECO:0000256" key="7">
    <source>
        <dbReference type="ARBA" id="ARBA00022643"/>
    </source>
</evidence>
<gene>
    <name evidence="16" type="primary">nuoF</name>
    <name evidence="16" type="ORF">MORIYA_1336</name>
</gene>
<dbReference type="GO" id="GO:0010181">
    <property type="term" value="F:FMN binding"/>
    <property type="evidence" value="ECO:0007669"/>
    <property type="project" value="InterPro"/>
</dbReference>
<comment type="cofactor">
    <cofactor evidence="2 14">
        <name>[4Fe-4S] cluster</name>
        <dbReference type="ChEBI" id="CHEBI:49883"/>
    </cofactor>
</comment>
<keyword evidence="5 14" id="KW-0004">4Fe-4S</keyword>
<evidence type="ECO:0000313" key="17">
    <source>
        <dbReference type="Proteomes" id="UP000250163"/>
    </source>
</evidence>
<evidence type="ECO:0000256" key="8">
    <source>
        <dbReference type="ARBA" id="ARBA00022723"/>
    </source>
</evidence>
<dbReference type="GO" id="GO:0051539">
    <property type="term" value="F:4 iron, 4 sulfur cluster binding"/>
    <property type="evidence" value="ECO:0007669"/>
    <property type="project" value="UniProtKB-UniRule"/>
</dbReference>
<dbReference type="InterPro" id="IPR011538">
    <property type="entry name" value="Nuo51_FMN-bd"/>
</dbReference>
<dbReference type="PANTHER" id="PTHR43578:SF3">
    <property type="entry name" value="NADH-QUINONE OXIDOREDUCTASE SUBUNIT F"/>
    <property type="match status" value="1"/>
</dbReference>
<dbReference type="FunFam" id="3.40.50.11540:FF:000001">
    <property type="entry name" value="NADH dehydrogenase [ubiquinone] flavoprotein 1, mitochondrial"/>
    <property type="match status" value="1"/>
</dbReference>
<organism evidence="16 17">
    <name type="scientific">Moritella yayanosii</name>
    <dbReference type="NCBI Taxonomy" id="69539"/>
    <lineage>
        <taxon>Bacteria</taxon>
        <taxon>Pseudomonadati</taxon>
        <taxon>Pseudomonadota</taxon>
        <taxon>Gammaproteobacteria</taxon>
        <taxon>Alteromonadales</taxon>
        <taxon>Moritellaceae</taxon>
        <taxon>Moritella</taxon>
    </lineage>
</organism>
<dbReference type="AlphaFoldDB" id="A0A330LLC8"/>
<evidence type="ECO:0000256" key="13">
    <source>
        <dbReference type="ARBA" id="ARBA00047712"/>
    </source>
</evidence>
<dbReference type="KEGG" id="mya:MORIYA_1336"/>